<sequence>MVDRSVQMSVFPSWDQPLRADEYRSLEFFHRQTSSCFGVKAGAFLLRSAYHDSSVRAAAMALGSLHRMFLFEQTRYPDVRMQGTQLALRQYNNAIRQGLAQMSEGTTNGSVDVILTMCILLYCFESIQGHFRVALRHVTSGLRIMKQQEAQSQAMQKKLSLPADVIRSLFIYLESQMLELDNELTASTQLHPSALKPSALPLIDSSHGAYTLEELDENFRLVYNRLLRLISKSTPAAHADIAKDGELTESPESVIVEYAEAQSEMHGWSAALNEYLEYHPLEAMDSTSRRLATNLKMWNTLVSVVLQMELPLVETGWDRFTPELATVVDLAEEVMNMLLETAETRKICPSPTTDASFASPESPESTLSSYQHILHTQDLPPPYTFSVSQGILPPLWIVATACRDSKTRYRAIDLMRRSRRREGLWDSFLFAELASKVAKIEERSAIVPEGVPYEPADLPVHARITTIANTFGDGRQAQVRYLGSNSELLEETLTV</sequence>
<comment type="caution">
    <text evidence="1">The sequence shown here is derived from an EMBL/GenBank/DDBJ whole genome shotgun (WGS) entry which is preliminary data.</text>
</comment>
<proteinExistence type="predicted"/>
<gene>
    <name evidence="1" type="ORF">N8T08_009622</name>
</gene>
<evidence type="ECO:0000313" key="1">
    <source>
        <dbReference type="EMBL" id="KAK1141049.1"/>
    </source>
</evidence>
<protein>
    <submittedName>
        <fullName evidence="1">Uncharacterized protein</fullName>
    </submittedName>
</protein>
<name>A0ACC3ATY6_9EURO</name>
<keyword evidence="2" id="KW-1185">Reference proteome</keyword>
<accession>A0ACC3ATY6</accession>
<organism evidence="1 2">
    <name type="scientific">Aspergillus melleus</name>
    <dbReference type="NCBI Taxonomy" id="138277"/>
    <lineage>
        <taxon>Eukaryota</taxon>
        <taxon>Fungi</taxon>
        <taxon>Dikarya</taxon>
        <taxon>Ascomycota</taxon>
        <taxon>Pezizomycotina</taxon>
        <taxon>Eurotiomycetes</taxon>
        <taxon>Eurotiomycetidae</taxon>
        <taxon>Eurotiales</taxon>
        <taxon>Aspergillaceae</taxon>
        <taxon>Aspergillus</taxon>
        <taxon>Aspergillus subgen. Circumdati</taxon>
    </lineage>
</organism>
<reference evidence="1 2" key="1">
    <citation type="journal article" date="2023" name="ACS Omega">
        <title>Identification of the Neoaspergillic Acid Biosynthesis Gene Cluster by Establishing an In Vitro CRISPR-Ribonucleoprotein Genetic System in Aspergillus melleus.</title>
        <authorList>
            <person name="Yuan B."/>
            <person name="Grau M.F."/>
            <person name="Murata R.M."/>
            <person name="Torok T."/>
            <person name="Venkateswaran K."/>
            <person name="Stajich J.E."/>
            <person name="Wang C.C.C."/>
        </authorList>
    </citation>
    <scope>NUCLEOTIDE SEQUENCE [LARGE SCALE GENOMIC DNA]</scope>
    <source>
        <strain evidence="1 2">IMV 1140</strain>
    </source>
</reference>
<dbReference type="Proteomes" id="UP001177260">
    <property type="component" value="Unassembled WGS sequence"/>
</dbReference>
<dbReference type="EMBL" id="JAOPJF010000070">
    <property type="protein sequence ID" value="KAK1141049.1"/>
    <property type="molecule type" value="Genomic_DNA"/>
</dbReference>
<evidence type="ECO:0000313" key="2">
    <source>
        <dbReference type="Proteomes" id="UP001177260"/>
    </source>
</evidence>